<sequence length="278" mass="30933">MLNVDLHCHSTASDGSYSPDELAVIAKSKNVDIWSLTDHDVLSGQERASKKAQELGIKYVSGVEISATWAGKTVHIVGLNFDIHNIEIYQGLESIRRGRVIRAQEMASKFDALGISGTFEGAMRYSDKEENLSRTHFARYLVDAGVCSQLQEVFDRYLTPGKPAYVAGNWATLEDAVSWIVSAGGVPVIAHPGRYKYSTDEFVKFFNQFKDFGGMAIEVVTGSHFPSQYVEYEFIAKKYGFWASCGSDFHGLEKDNMQLGEVPALPKGLDPVWEHFNE</sequence>
<dbReference type="GO" id="GO:0035312">
    <property type="term" value="F:5'-3' DNA exonuclease activity"/>
    <property type="evidence" value="ECO:0007669"/>
    <property type="project" value="TreeGrafter"/>
</dbReference>
<dbReference type="Gene3D" id="1.10.150.650">
    <property type="match status" value="1"/>
</dbReference>
<dbReference type="SUPFAM" id="SSF89550">
    <property type="entry name" value="PHP domain-like"/>
    <property type="match status" value="1"/>
</dbReference>
<dbReference type="PANTHER" id="PTHR42924:SF3">
    <property type="entry name" value="POLYMERASE_HISTIDINOL PHOSPHATASE N-TERMINAL DOMAIN-CONTAINING PROTEIN"/>
    <property type="match status" value="1"/>
</dbReference>
<dbReference type="AlphaFoldDB" id="A0A654KI56"/>
<evidence type="ECO:0000259" key="1">
    <source>
        <dbReference type="SMART" id="SM00481"/>
    </source>
</evidence>
<proteinExistence type="predicted"/>
<gene>
    <name evidence="2" type="ordered locus">TEQUI_1258</name>
</gene>
<protein>
    <submittedName>
        <fullName evidence="2">Predicted metal-dependent phosphoesterases (PHP family)</fullName>
    </submittedName>
</protein>
<dbReference type="KEGG" id="teq:TEQUI_1258"/>
<dbReference type="InterPro" id="IPR004013">
    <property type="entry name" value="PHP_dom"/>
</dbReference>
<dbReference type="Pfam" id="PF02811">
    <property type="entry name" value="PHP"/>
    <property type="match status" value="1"/>
</dbReference>
<reference evidence="2 3" key="1">
    <citation type="journal article" date="2011" name="J. Bacteriol.">
        <title>Genome sequence of Taylorella equigenitalis MCE9, the causative agent of contagious equine metritis.</title>
        <authorList>
            <person name="Hebert L."/>
            <person name="Moumen B."/>
            <person name="Duquesne F."/>
            <person name="Breuil M.F."/>
            <person name="Laugier C."/>
            <person name="Batto J.M."/>
            <person name="Renault P."/>
            <person name="Petry S."/>
        </authorList>
    </citation>
    <scope>NUCLEOTIDE SEQUENCE [LARGE SCALE GENOMIC DNA]</scope>
    <source>
        <strain evidence="2 3">MCE9</strain>
    </source>
</reference>
<dbReference type="InterPro" id="IPR052018">
    <property type="entry name" value="PHP_domain"/>
</dbReference>
<dbReference type="InterPro" id="IPR016195">
    <property type="entry name" value="Pol/histidinol_Pase-like"/>
</dbReference>
<organism evidence="2 3">
    <name type="scientific">Taylorella equigenitalis (strain MCE9)</name>
    <dbReference type="NCBI Taxonomy" id="937774"/>
    <lineage>
        <taxon>Bacteria</taxon>
        <taxon>Pseudomonadati</taxon>
        <taxon>Pseudomonadota</taxon>
        <taxon>Betaproteobacteria</taxon>
        <taxon>Burkholderiales</taxon>
        <taxon>Alcaligenaceae</taxon>
        <taxon>Taylorella</taxon>
    </lineage>
</organism>
<dbReference type="InterPro" id="IPR003141">
    <property type="entry name" value="Pol/His_phosphatase_N"/>
</dbReference>
<accession>A0A654KI56</accession>
<dbReference type="CDD" id="cd07438">
    <property type="entry name" value="PHP_HisPPase_AMP"/>
    <property type="match status" value="1"/>
</dbReference>
<name>A0A654KI56_TAYEM</name>
<feature type="domain" description="Polymerase/histidinol phosphatase N-terminal" evidence="1">
    <location>
        <begin position="4"/>
        <end position="69"/>
    </location>
</feature>
<dbReference type="Gene3D" id="3.20.20.140">
    <property type="entry name" value="Metal-dependent hydrolases"/>
    <property type="match status" value="1"/>
</dbReference>
<dbReference type="Proteomes" id="UP000007472">
    <property type="component" value="Chromosome"/>
</dbReference>
<dbReference type="EMBL" id="CP002456">
    <property type="protein sequence ID" value="ADU92178.1"/>
    <property type="molecule type" value="Genomic_DNA"/>
</dbReference>
<dbReference type="PANTHER" id="PTHR42924">
    <property type="entry name" value="EXONUCLEASE"/>
    <property type="match status" value="1"/>
</dbReference>
<dbReference type="GO" id="GO:0004534">
    <property type="term" value="F:5'-3' RNA exonuclease activity"/>
    <property type="evidence" value="ECO:0007669"/>
    <property type="project" value="TreeGrafter"/>
</dbReference>
<dbReference type="SMART" id="SM00481">
    <property type="entry name" value="POLIIIAc"/>
    <property type="match status" value="1"/>
</dbReference>
<evidence type="ECO:0000313" key="2">
    <source>
        <dbReference type="EMBL" id="ADU92178.1"/>
    </source>
</evidence>
<evidence type="ECO:0000313" key="3">
    <source>
        <dbReference type="Proteomes" id="UP000007472"/>
    </source>
</evidence>